<dbReference type="Gene3D" id="3.40.50.300">
    <property type="entry name" value="P-loop containing nucleotide triphosphate hydrolases"/>
    <property type="match status" value="1"/>
</dbReference>
<evidence type="ECO:0000259" key="1">
    <source>
        <dbReference type="Pfam" id="PF13476"/>
    </source>
</evidence>
<dbReference type="GO" id="GO:0006302">
    <property type="term" value="P:double-strand break repair"/>
    <property type="evidence" value="ECO:0007669"/>
    <property type="project" value="InterPro"/>
</dbReference>
<name>A0A382TNK1_9ZZZZ</name>
<proteinExistence type="predicted"/>
<dbReference type="Pfam" id="PF13476">
    <property type="entry name" value="AAA_23"/>
    <property type="match status" value="1"/>
</dbReference>
<dbReference type="GO" id="GO:0016887">
    <property type="term" value="F:ATP hydrolysis activity"/>
    <property type="evidence" value="ECO:0007669"/>
    <property type="project" value="InterPro"/>
</dbReference>
<dbReference type="InterPro" id="IPR038729">
    <property type="entry name" value="Rad50/SbcC_AAA"/>
</dbReference>
<evidence type="ECO:0000313" key="2">
    <source>
        <dbReference type="EMBL" id="SVD23107.1"/>
    </source>
</evidence>
<dbReference type="InterPro" id="IPR027417">
    <property type="entry name" value="P-loop_NTPase"/>
</dbReference>
<protein>
    <recommendedName>
        <fullName evidence="1">Rad50/SbcC-type AAA domain-containing protein</fullName>
    </recommendedName>
</protein>
<dbReference type="AlphaFoldDB" id="A0A382TNK1"/>
<accession>A0A382TNK1</accession>
<dbReference type="SUPFAM" id="SSF52540">
    <property type="entry name" value="P-loop containing nucleoside triphosphate hydrolases"/>
    <property type="match status" value="1"/>
</dbReference>
<gene>
    <name evidence="2" type="ORF">METZ01_LOCUS375961</name>
</gene>
<reference evidence="2" key="1">
    <citation type="submission" date="2018-05" db="EMBL/GenBank/DDBJ databases">
        <authorList>
            <person name="Lanie J.A."/>
            <person name="Ng W.-L."/>
            <person name="Kazmierczak K.M."/>
            <person name="Andrzejewski T.M."/>
            <person name="Davidsen T.M."/>
            <person name="Wayne K.J."/>
            <person name="Tettelin H."/>
            <person name="Glass J.I."/>
            <person name="Rusch D."/>
            <person name="Podicherti R."/>
            <person name="Tsui H.-C.T."/>
            <person name="Winkler M.E."/>
        </authorList>
    </citation>
    <scope>NUCLEOTIDE SEQUENCE</scope>
</reference>
<feature type="domain" description="Rad50/SbcC-type AAA" evidence="1">
    <location>
        <begin position="1"/>
        <end position="47"/>
    </location>
</feature>
<dbReference type="EMBL" id="UINC01137645">
    <property type="protein sequence ID" value="SVD23107.1"/>
    <property type="molecule type" value="Genomic_DNA"/>
</dbReference>
<sequence length="94" mass="10445">MRNFKRFSGEHHIPLHGEGRVTVIAAQNGLGKTTMMDALHVALYGKRGFSHIYPDKDFLDWLSKAHSVDADESGSVVLALDMQDPVLGNIRISR</sequence>
<organism evidence="2">
    <name type="scientific">marine metagenome</name>
    <dbReference type="NCBI Taxonomy" id="408172"/>
    <lineage>
        <taxon>unclassified sequences</taxon>
        <taxon>metagenomes</taxon>
        <taxon>ecological metagenomes</taxon>
    </lineage>
</organism>
<feature type="non-terminal residue" evidence="2">
    <location>
        <position position="94"/>
    </location>
</feature>